<feature type="domain" description="PHB de-polymerase C-terminal" evidence="1">
    <location>
        <begin position="4"/>
        <end position="58"/>
    </location>
</feature>
<evidence type="ECO:0000259" key="1">
    <source>
        <dbReference type="Pfam" id="PF06850"/>
    </source>
</evidence>
<dbReference type="EMBL" id="LN794217">
    <property type="protein sequence ID" value="CEO18050.1"/>
    <property type="molecule type" value="Genomic_DNA"/>
</dbReference>
<dbReference type="InterPro" id="IPR009656">
    <property type="entry name" value="PHB_depo_C"/>
</dbReference>
<organism evidence="2 3">
    <name type="scientific">Rickettsia monacensis</name>
    <dbReference type="NCBI Taxonomy" id="109232"/>
    <lineage>
        <taxon>Bacteria</taxon>
        <taxon>Pseudomonadati</taxon>
        <taxon>Pseudomonadota</taxon>
        <taxon>Alphaproteobacteria</taxon>
        <taxon>Rickettsiales</taxon>
        <taxon>Rickettsiaceae</taxon>
        <taxon>Rickettsieae</taxon>
        <taxon>Rickettsia</taxon>
        <taxon>spotted fever group</taxon>
    </lineage>
</organism>
<evidence type="ECO:0000313" key="2">
    <source>
        <dbReference type="EMBL" id="CEO18050.1"/>
    </source>
</evidence>
<keyword evidence="3" id="KW-1185">Reference proteome</keyword>
<dbReference type="HOGENOM" id="CLU_2809693_0_0_5"/>
<evidence type="ECO:0000313" key="3">
    <source>
        <dbReference type="Proteomes" id="UP000018149"/>
    </source>
</evidence>
<name>A0A0B7J4V7_9RICK</name>
<dbReference type="STRING" id="109232.RMONA_08530"/>
<sequence length="71" mass="8054">MILQAVGQTKAALKLCSNIPESMKRYHLQKGAGHYGVFSGSKFKQFIVPIIKDFIYDFDKTNFKQSKLKAV</sequence>
<gene>
    <name evidence="2" type="ORF">RMONA_08530</name>
</gene>
<dbReference type="KEGG" id="rmc:RMONA_08530"/>
<proteinExistence type="predicted"/>
<protein>
    <recommendedName>
        <fullName evidence="1">PHB de-polymerase C-terminal domain-containing protein</fullName>
    </recommendedName>
</protein>
<dbReference type="Pfam" id="PF06850">
    <property type="entry name" value="PHB_depo_C"/>
    <property type="match status" value="1"/>
</dbReference>
<dbReference type="Proteomes" id="UP000018149">
    <property type="component" value="Chromosome I"/>
</dbReference>
<reference evidence="2 3" key="1">
    <citation type="submission" date="2015-01" db="EMBL/GenBank/DDBJ databases">
        <title>Draft genome sequence of Rickettsia monacensis strain IrR/Munich.</title>
        <authorList>
            <person name="Felsheim R.F."/>
            <person name="Johnson S.L."/>
            <person name="Kurtti T.J."/>
            <person name="Munderloh U.G."/>
        </authorList>
    </citation>
    <scope>NUCLEOTIDE SEQUENCE [LARGE SCALE GENOMIC DNA]</scope>
    <source>
        <strain evidence="2 3">IrR/Munich</strain>
    </source>
</reference>
<accession>A0A0B7J4V7</accession>
<dbReference type="AlphaFoldDB" id="A0A0B7J4V7"/>